<evidence type="ECO:0000259" key="11">
    <source>
        <dbReference type="Pfam" id="PF00535"/>
    </source>
</evidence>
<dbReference type="InterPro" id="IPR001173">
    <property type="entry name" value="Glyco_trans_2-like"/>
</dbReference>
<feature type="domain" description="Galectin" evidence="10">
    <location>
        <begin position="685"/>
        <end position="757"/>
    </location>
</feature>
<dbReference type="Pfam" id="PF13704">
    <property type="entry name" value="Glyco_tranf_2_4"/>
    <property type="match status" value="1"/>
</dbReference>
<accession>A0ABY1NB54</accession>
<keyword evidence="3" id="KW-0808">Transferase</keyword>
<keyword evidence="5" id="KW-0735">Signal-anchor</keyword>
<proteinExistence type="predicted"/>
<sequence length="2008" mass="222878">MPALSSRKSQQKTPAISVIVPVFNVSDHVVACLHSIQAQSWTDFEVIVVDDGSTDESGSLAAAFCETDARFHFVTQPNKGLSGARNTGLDLAKAEVISFVDSDDRIAPEFLEALYSVLETTNGDWVACAVKSCHADGNYSVHSAIHDASAFHESSVPRRYPFEEWQQVVRHFPSAWNKLYRRSLIDGLRFDEGTWFEDHSFFERAAAQTDHLLHLPRPLYWQTQGREGQITTSDSDRVFEQMDVLRRLRGIMELGPFDGAGEAYEQIASRLLFERSLSLRHPARRARFAAESAQFLQREGLTYATDWDSDTALSWGVEMAGDLPLSVCIECSSTPSADLQTTLDSLAQLIGPGLEVVLLCRSTPVAQTLEKLHPNLRVLDLGRLLPERLWLEIRGRFVCILRPGVELKPASLFQMVELMLRQDAQVGLTAYATPSHCSDTAPGYCTGFSDLGAFSNQPLVKGLLSMDGVAALSLLPELSARMFDRSFLINHKLTLTKSPRTGWALQIGAAVLAPRVVYEPWAGMSISFPAPDNEPVSVIGKEHDALVRALPDAAKHRLPKGWQRRLFGRAFQREQSLRGGRKALQKDIGLVWAAARRGLLGNTPKEASFDHPHVISLEKIFDPVGRLARSFGRPRSRSLLTQQKQLDARVDVLRARDENSTLWFFPAASHSVFTCIADFSQKAYANLNFLAADGLTVPVHFSFRPEECCIVFNHQDNDGWGKERSWPFAFAASILTVRIVIEAHTVHLVLDGQEFCTVTVDTQFHKPDAEGLGLTLIEPQGDIRPLEILPKPPVSDLSLDPRLTLQAAHASDGLHIRDLTSGSLLPVTALESLPQQPGVRALLPARLWTTLPEGTDASLHLQLENIDGHPVGAPLVLSQVDLVGHIKTLLARELSCADTTLVLTVLEHIVHARLYPLLNRSEQNTVQTLASHFGLDAFLLGADTGVGLGQGAPLTSINPAAGPDPITREIDAALAELAANLADNSGKPPLEIVAHLPVSAFAVQHVYLTLGEFFARDDQDFASFFALAKSAGVRSFVPIGQSWHDSVVLPFLFLQGDMEALLATFRSLVKPRQDWISTTSIAWVVRQALRSQTMSSRHRAHLLFLFEAFISRRTPNYWERAHCRELTLAAVDLAGQHDVLPERQRRRVLHFCARNYGLSRLFWELLTDRNDAPMASELQTAKTQYDKIQSHAHDPQAAHVALMFFDNVNCPDAPRVRREVFGSAGVPLPQNTSLDLATLQQAHKDPALAALRFMAAPGAATPEASLAELVAHRGPQLLQNLSRAPFPTEQRTVAADIARVLSNPEEVVDPENLESLLRRCGVLGDRRSHFLGIALGVILITCFGRTRQNQPHVATVVHWVRTQIASLGQADQQAIMFSTPVQMTLAALLRSGHSQDVAHELERLLLGGAKGKTLPVPAKEGALSGSPLYDTIVTVFSCKPYLNSRIPVLRDGWLRLLQALGVPYVVIVGDGDGQRHGDVLHLDAPDDYEGLPLKTLAAIEWVHNSTDFAHMVKVDDDCFFNAPLFFQSLNYRKFDYYGRRLTRGVGQLDRIWHQQKSTTQRGRMDLDKSPEPSTYADGGSGYALSRKAMSAALIAAQTSAGQQLIQVSFMEDKLLGDLLAMSGISVVDEDYSVTVRRRAHGDGIPVPSWQNGFNSSKSAPVHLVHMDTTDGQQEAVARLNKFELTPKKIWPSYQKVRLGYQSNALELVSPEARLHEARHAEVALVACMRNEMFMLPQFLKHYRKLGVGAFLIADNASDDGTLEYLAEQPDVSVFSVDTDYKLSHYGVAWQQALLAEYRVDKWSIVADADELLVWQENQTQTLPELLSEPDFAKAEAVRLFMLDMYPKGPLEDARFTGNPFDEAGYCDRVPFLSNLPVFGPFSDRPTWTSALRHRLIPGSRPNLFVAQKLALMRYQPWMRLSAGLHYVGDARLADRELIFAHFKYNADFRRKAQTEVARRQHFNDAEEYQKYLALASEGRSVIYDPDLSAHWADTPFAQKIFGSQTTPK</sequence>
<dbReference type="RefSeq" id="WP_283424417.1">
    <property type="nucleotide sequence ID" value="NZ_FXTY01000001.1"/>
</dbReference>
<dbReference type="EMBL" id="FXTY01000001">
    <property type="protein sequence ID" value="SMP05464.1"/>
    <property type="molecule type" value="Genomic_DNA"/>
</dbReference>
<evidence type="ECO:0000256" key="1">
    <source>
        <dbReference type="ARBA" id="ARBA00004323"/>
    </source>
</evidence>
<dbReference type="PANTHER" id="PTHR22916">
    <property type="entry name" value="GLYCOSYLTRANSFERASE"/>
    <property type="match status" value="1"/>
</dbReference>
<comment type="subcellular location">
    <subcellularLocation>
        <location evidence="1">Golgi apparatus membrane</location>
        <topology evidence="1">Single-pass type II membrane protein</topology>
    </subcellularLocation>
</comment>
<dbReference type="PANTHER" id="PTHR22916:SF51">
    <property type="entry name" value="GLYCOSYLTRANSFERASE EPSH-RELATED"/>
    <property type="match status" value="1"/>
</dbReference>
<evidence type="ECO:0000256" key="9">
    <source>
        <dbReference type="SAM" id="MobiDB-lite"/>
    </source>
</evidence>
<evidence type="ECO:0000256" key="8">
    <source>
        <dbReference type="ARBA" id="ARBA00023136"/>
    </source>
</evidence>
<dbReference type="Gene3D" id="3.90.550.50">
    <property type="match status" value="1"/>
</dbReference>
<dbReference type="GO" id="GO:0016757">
    <property type="term" value="F:glycosyltransferase activity"/>
    <property type="evidence" value="ECO:0007669"/>
    <property type="project" value="UniProtKB-KW"/>
</dbReference>
<protein>
    <submittedName>
        <fullName evidence="12">Galactosyltransferase</fullName>
    </submittedName>
</protein>
<feature type="region of interest" description="Disordered" evidence="9">
    <location>
        <begin position="1556"/>
        <end position="1579"/>
    </location>
</feature>
<dbReference type="SUPFAM" id="SSF53448">
    <property type="entry name" value="Nucleotide-diphospho-sugar transferases"/>
    <property type="match status" value="1"/>
</dbReference>
<keyword evidence="6" id="KW-1133">Transmembrane helix</keyword>
<name>A0ABY1NB54_9RHOB</name>
<dbReference type="InterPro" id="IPR002659">
    <property type="entry name" value="Glyco_trans_31"/>
</dbReference>
<organism evidence="12 13">
    <name type="scientific">Shimia sagamensis</name>
    <dbReference type="NCBI Taxonomy" id="1566352"/>
    <lineage>
        <taxon>Bacteria</taxon>
        <taxon>Pseudomonadati</taxon>
        <taxon>Pseudomonadota</taxon>
        <taxon>Alphaproteobacteria</taxon>
        <taxon>Rhodobacterales</taxon>
        <taxon>Roseobacteraceae</taxon>
    </lineage>
</organism>
<dbReference type="Gene3D" id="2.60.120.200">
    <property type="match status" value="1"/>
</dbReference>
<dbReference type="CDD" id="cd00761">
    <property type="entry name" value="Glyco_tranf_GTA_type"/>
    <property type="match status" value="1"/>
</dbReference>
<keyword evidence="2 12" id="KW-0328">Glycosyltransferase</keyword>
<dbReference type="SUPFAM" id="SSF49899">
    <property type="entry name" value="Concanavalin A-like lectins/glucanases"/>
    <property type="match status" value="1"/>
</dbReference>
<keyword evidence="4" id="KW-0812">Transmembrane</keyword>
<reference evidence="12 13" key="1">
    <citation type="submission" date="2017-05" db="EMBL/GenBank/DDBJ databases">
        <authorList>
            <person name="Varghese N."/>
            <person name="Submissions S."/>
        </authorList>
    </citation>
    <scope>NUCLEOTIDE SEQUENCE [LARGE SCALE GENOMIC DNA]</scope>
    <source>
        <strain evidence="12 13">DSM 29734</strain>
    </source>
</reference>
<comment type="caution">
    <text evidence="12">The sequence shown here is derived from an EMBL/GenBank/DDBJ whole genome shotgun (WGS) entry which is preliminary data.</text>
</comment>
<evidence type="ECO:0000256" key="7">
    <source>
        <dbReference type="ARBA" id="ARBA00023034"/>
    </source>
</evidence>
<keyword evidence="7" id="KW-0333">Golgi apparatus</keyword>
<dbReference type="Gene3D" id="3.90.550.10">
    <property type="entry name" value="Spore Coat Polysaccharide Biosynthesis Protein SpsA, Chain A"/>
    <property type="match status" value="1"/>
</dbReference>
<dbReference type="Pfam" id="PF00337">
    <property type="entry name" value="Gal-bind_lectin"/>
    <property type="match status" value="1"/>
</dbReference>
<keyword evidence="13" id="KW-1185">Reference proteome</keyword>
<evidence type="ECO:0000256" key="2">
    <source>
        <dbReference type="ARBA" id="ARBA00022676"/>
    </source>
</evidence>
<dbReference type="Pfam" id="PF00535">
    <property type="entry name" value="Glycos_transf_2"/>
    <property type="match status" value="1"/>
</dbReference>
<evidence type="ECO:0000256" key="5">
    <source>
        <dbReference type="ARBA" id="ARBA00022968"/>
    </source>
</evidence>
<feature type="domain" description="Glycosyltransferase 2-like" evidence="11">
    <location>
        <begin position="17"/>
        <end position="186"/>
    </location>
</feature>
<dbReference type="InterPro" id="IPR001079">
    <property type="entry name" value="Galectin_CRD"/>
</dbReference>
<gene>
    <name evidence="12" type="ORF">SAMN06265373_101568</name>
</gene>
<dbReference type="InterPro" id="IPR029044">
    <property type="entry name" value="Nucleotide-diphossugar_trans"/>
</dbReference>
<evidence type="ECO:0000259" key="10">
    <source>
        <dbReference type="Pfam" id="PF00337"/>
    </source>
</evidence>
<evidence type="ECO:0000256" key="3">
    <source>
        <dbReference type="ARBA" id="ARBA00022679"/>
    </source>
</evidence>
<keyword evidence="8" id="KW-0472">Membrane</keyword>
<evidence type="ECO:0000313" key="12">
    <source>
        <dbReference type="EMBL" id="SMP05464.1"/>
    </source>
</evidence>
<dbReference type="InterPro" id="IPR013320">
    <property type="entry name" value="ConA-like_dom_sf"/>
</dbReference>
<dbReference type="Pfam" id="PF01762">
    <property type="entry name" value="Galactosyl_T"/>
    <property type="match status" value="1"/>
</dbReference>
<evidence type="ECO:0000313" key="13">
    <source>
        <dbReference type="Proteomes" id="UP001157961"/>
    </source>
</evidence>
<evidence type="ECO:0000256" key="6">
    <source>
        <dbReference type="ARBA" id="ARBA00022989"/>
    </source>
</evidence>
<dbReference type="Proteomes" id="UP001157961">
    <property type="component" value="Unassembled WGS sequence"/>
</dbReference>
<evidence type="ECO:0000256" key="4">
    <source>
        <dbReference type="ARBA" id="ARBA00022692"/>
    </source>
</evidence>